<reference evidence="2" key="1">
    <citation type="journal article" date="2014" name="Int. J. Syst. Evol. Microbiol.">
        <title>Complete genome sequence of Corynebacterium casei LMG S-19264T (=DSM 44701T), isolated from a smear-ripened cheese.</title>
        <authorList>
            <consortium name="US DOE Joint Genome Institute (JGI-PGF)"/>
            <person name="Walter F."/>
            <person name="Albersmeier A."/>
            <person name="Kalinowski J."/>
            <person name="Ruckert C."/>
        </authorList>
    </citation>
    <scope>NUCLEOTIDE SEQUENCE</scope>
    <source>
        <strain evidence="2">VKM Ac-1020</strain>
    </source>
</reference>
<dbReference type="Proteomes" id="UP001142462">
    <property type="component" value="Unassembled WGS sequence"/>
</dbReference>
<keyword evidence="3" id="KW-1185">Reference proteome</keyword>
<proteinExistence type="predicted"/>
<feature type="signal peptide" evidence="1">
    <location>
        <begin position="1"/>
        <end position="19"/>
    </location>
</feature>
<gene>
    <name evidence="2" type="ORF">GCM10017576_16520</name>
</gene>
<evidence type="ECO:0000313" key="2">
    <source>
        <dbReference type="EMBL" id="GLJ61522.1"/>
    </source>
</evidence>
<organism evidence="2 3">
    <name type="scientific">Microbacterium barkeri</name>
    <dbReference type="NCBI Taxonomy" id="33917"/>
    <lineage>
        <taxon>Bacteria</taxon>
        <taxon>Bacillati</taxon>
        <taxon>Actinomycetota</taxon>
        <taxon>Actinomycetes</taxon>
        <taxon>Micrococcales</taxon>
        <taxon>Microbacteriaceae</taxon>
        <taxon>Microbacterium</taxon>
    </lineage>
</organism>
<accession>A0A9W6H3A4</accession>
<evidence type="ECO:0000313" key="3">
    <source>
        <dbReference type="Proteomes" id="UP001142462"/>
    </source>
</evidence>
<name>A0A9W6H3A4_9MICO</name>
<evidence type="ECO:0008006" key="4">
    <source>
        <dbReference type="Google" id="ProtNLM"/>
    </source>
</evidence>
<dbReference type="PROSITE" id="PS51257">
    <property type="entry name" value="PROKAR_LIPOPROTEIN"/>
    <property type="match status" value="1"/>
</dbReference>
<sequence length="174" mass="18793">MPRRPLALVAAIVGAISLAGCVPEPAPTPTPTGFASEEEAFAAAEETYRAYIEATNAVILSDPKTFENVYEWAVEKENAELRELFSQMHADGWTVTGETKYDTFSGVSFSTDGGRTVAMLCLDVTDVDVVDAEGISLVTEERLDRQPLEVAFEHASTRTGYAIAESDVAGDYEC</sequence>
<comment type="caution">
    <text evidence="2">The sequence shown here is derived from an EMBL/GenBank/DDBJ whole genome shotgun (WGS) entry which is preliminary data.</text>
</comment>
<evidence type="ECO:0000256" key="1">
    <source>
        <dbReference type="SAM" id="SignalP"/>
    </source>
</evidence>
<dbReference type="EMBL" id="BSEJ01000007">
    <property type="protein sequence ID" value="GLJ61522.1"/>
    <property type="molecule type" value="Genomic_DNA"/>
</dbReference>
<feature type="chain" id="PRO_5040859179" description="Lipoprotein" evidence="1">
    <location>
        <begin position="20"/>
        <end position="174"/>
    </location>
</feature>
<reference evidence="2" key="2">
    <citation type="submission" date="2023-01" db="EMBL/GenBank/DDBJ databases">
        <authorList>
            <person name="Sun Q."/>
            <person name="Evtushenko L."/>
        </authorList>
    </citation>
    <scope>NUCLEOTIDE SEQUENCE</scope>
    <source>
        <strain evidence="2">VKM Ac-1020</strain>
    </source>
</reference>
<dbReference type="AlphaFoldDB" id="A0A9W6H3A4"/>
<protein>
    <recommendedName>
        <fullName evidence="4">Lipoprotein</fullName>
    </recommendedName>
</protein>
<keyword evidence="1" id="KW-0732">Signal</keyword>